<organism evidence="1 2">
    <name type="scientific">Trichothecium roseum</name>
    <dbReference type="NCBI Taxonomy" id="47278"/>
    <lineage>
        <taxon>Eukaryota</taxon>
        <taxon>Fungi</taxon>
        <taxon>Dikarya</taxon>
        <taxon>Ascomycota</taxon>
        <taxon>Pezizomycotina</taxon>
        <taxon>Sordariomycetes</taxon>
        <taxon>Hypocreomycetidae</taxon>
        <taxon>Hypocreales</taxon>
        <taxon>Hypocreales incertae sedis</taxon>
        <taxon>Trichothecium</taxon>
    </lineage>
</organism>
<comment type="caution">
    <text evidence="1">The sequence shown here is derived from an EMBL/GenBank/DDBJ whole genome shotgun (WGS) entry which is preliminary data.</text>
</comment>
<dbReference type="EMBL" id="CM047945">
    <property type="protein sequence ID" value="KAI9898111.1"/>
    <property type="molecule type" value="Genomic_DNA"/>
</dbReference>
<evidence type="ECO:0000313" key="2">
    <source>
        <dbReference type="Proteomes" id="UP001163324"/>
    </source>
</evidence>
<accession>A0ACC0UWM3</accession>
<gene>
    <name evidence="1" type="ORF">N3K66_006471</name>
</gene>
<keyword evidence="2" id="KW-1185">Reference proteome</keyword>
<evidence type="ECO:0000313" key="1">
    <source>
        <dbReference type="EMBL" id="KAI9898111.1"/>
    </source>
</evidence>
<proteinExistence type="predicted"/>
<name>A0ACC0UWM3_9HYPO</name>
<protein>
    <submittedName>
        <fullName evidence="1">Uncharacterized protein</fullName>
    </submittedName>
</protein>
<sequence length="641" mass="71689">MGKTNKKPAKVKKRKTFTGCWTCRSRKVKCDLARPRCTRCIKACIQCRGYNVQLHWVSPDDKVSPSAIRRQAMSLELGNPHWPPDTIGDIDKHLQDVDEHEHGGDQHGYASGPFTVFYVGDADNDSRPSPCSDHRVTDVDGDIDLIETTSQATNITGAKRFSVEHPMISGSRCISYGLRQRHLDKAPHSIGDDDSPQDVVLWKDRQADESDAVMYIPPEIIPSHDDLVARLMNHYSNTVATILQPVVHSRNAYSSYYASNAMTVIGSLPSRGNTQQIETSSSKLALLFSLLASSSFHLRGHDRLSDADKLARYFHMKSLSHLRLALESLRTLDDQSMATSRSQSTPGYEDVLSVILTLVTADIIDGQMSEFWMHLDATTDIVQYLRSRVQPGSAGEHLVNISCFLHIMRNSTDVDIDPAPWHPEADMGPLFVGSGQTLQFTYGITARLTSFLNRACELARNSAYYKSCRGDPPPGFIDACDALVRDLDDWHISQEPLESFSDSGDVTTFLASQHMLAFAKGIRIYYHTRVTPCDDGTMQSLVQGVASNLVGIEQLKRRSGYHTTPTATISWPGFIASCHARPKARNVWATWWEQMLDYRIGNIRDLWLVVREVWSLQDAGSVDDPPWASVLRRTGRRILAI</sequence>
<dbReference type="Proteomes" id="UP001163324">
    <property type="component" value="Chromosome 6"/>
</dbReference>
<reference evidence="1" key="1">
    <citation type="submission" date="2022-10" db="EMBL/GenBank/DDBJ databases">
        <title>Complete Genome of Trichothecium roseum strain YXFP-22015, a Plant Pathogen Isolated from Citrus.</title>
        <authorList>
            <person name="Wang Y."/>
            <person name="Zhu L."/>
        </authorList>
    </citation>
    <scope>NUCLEOTIDE SEQUENCE</scope>
    <source>
        <strain evidence="1">YXFP-22015</strain>
    </source>
</reference>